<keyword evidence="5" id="KW-0547">Nucleotide-binding</keyword>
<dbReference type="SUPFAM" id="SSF90123">
    <property type="entry name" value="ABC transporter transmembrane region"/>
    <property type="match status" value="1"/>
</dbReference>
<evidence type="ECO:0000259" key="11">
    <source>
        <dbReference type="PROSITE" id="PS50893"/>
    </source>
</evidence>
<dbReference type="InterPro" id="IPR039421">
    <property type="entry name" value="Type_1_exporter"/>
</dbReference>
<reference evidence="13 14" key="1">
    <citation type="submission" date="2011-04" db="EMBL/GenBank/DDBJ databases">
        <title>The complete genome of Thermodesulfobium narugense DSM 14796.</title>
        <authorList>
            <consortium name="US DOE Joint Genome Institute (JGI-PGF)"/>
            <person name="Lucas S."/>
            <person name="Han J."/>
            <person name="Lapidus A."/>
            <person name="Bruce D."/>
            <person name="Goodwin L."/>
            <person name="Pitluck S."/>
            <person name="Peters L."/>
            <person name="Kyrpides N."/>
            <person name="Mavromatis K."/>
            <person name="Pagani I."/>
            <person name="Ivanova N."/>
            <person name="Ovchinnikova G."/>
            <person name="Zhang X."/>
            <person name="Saunders L."/>
            <person name="Detter J.C."/>
            <person name="Tapia R."/>
            <person name="Han C."/>
            <person name="Land M."/>
            <person name="Hauser L."/>
            <person name="Markowitz V."/>
            <person name="Cheng J.-F."/>
            <person name="Hugenholtz P."/>
            <person name="Woyke T."/>
            <person name="Wu D."/>
            <person name="Spring S."/>
            <person name="Schroeder M."/>
            <person name="Brambilla E."/>
            <person name="Klenk H.-P."/>
            <person name="Eisen J.A."/>
        </authorList>
    </citation>
    <scope>NUCLEOTIDE SEQUENCE [LARGE SCALE GENOMIC DNA]</scope>
    <source>
        <strain evidence="13 14">DSM 14796</strain>
    </source>
</reference>
<keyword evidence="8 10" id="KW-0472">Membrane</keyword>
<dbReference type="GO" id="GO:0005886">
    <property type="term" value="C:plasma membrane"/>
    <property type="evidence" value="ECO:0007669"/>
    <property type="project" value="UniProtKB-SubCell"/>
</dbReference>
<dbReference type="InterPro" id="IPR003593">
    <property type="entry name" value="AAA+_ATPase"/>
</dbReference>
<dbReference type="OrthoDB" id="9770415at2"/>
<dbReference type="EC" id="3.6.3.44" evidence="13"/>
<dbReference type="PROSITE" id="PS50929">
    <property type="entry name" value="ABC_TM1F"/>
    <property type="match status" value="1"/>
</dbReference>
<evidence type="ECO:0000313" key="13">
    <source>
        <dbReference type="EMBL" id="AEE14734.1"/>
    </source>
</evidence>
<evidence type="ECO:0000256" key="7">
    <source>
        <dbReference type="ARBA" id="ARBA00022989"/>
    </source>
</evidence>
<keyword evidence="9" id="KW-0325">Glycoprotein</keyword>
<evidence type="ECO:0000256" key="3">
    <source>
        <dbReference type="ARBA" id="ARBA00022475"/>
    </source>
</evidence>
<dbReference type="GO" id="GO:0015421">
    <property type="term" value="F:ABC-type oligopeptide transporter activity"/>
    <property type="evidence" value="ECO:0007669"/>
    <property type="project" value="TreeGrafter"/>
</dbReference>
<feature type="transmembrane region" description="Helical" evidence="10">
    <location>
        <begin position="166"/>
        <end position="184"/>
    </location>
</feature>
<feature type="transmembrane region" description="Helical" evidence="10">
    <location>
        <begin position="14"/>
        <end position="31"/>
    </location>
</feature>
<evidence type="ECO:0000256" key="10">
    <source>
        <dbReference type="SAM" id="Phobius"/>
    </source>
</evidence>
<dbReference type="SMART" id="SM00382">
    <property type="entry name" value="AAA"/>
    <property type="match status" value="1"/>
</dbReference>
<dbReference type="PROSITE" id="PS50893">
    <property type="entry name" value="ABC_TRANSPORTER_2"/>
    <property type="match status" value="1"/>
</dbReference>
<dbReference type="Proteomes" id="UP000011765">
    <property type="component" value="Chromosome"/>
</dbReference>
<evidence type="ECO:0000256" key="8">
    <source>
        <dbReference type="ARBA" id="ARBA00023136"/>
    </source>
</evidence>
<feature type="transmembrane region" description="Helical" evidence="10">
    <location>
        <begin position="249"/>
        <end position="270"/>
    </location>
</feature>
<evidence type="ECO:0000256" key="1">
    <source>
        <dbReference type="ARBA" id="ARBA00004651"/>
    </source>
</evidence>
<dbReference type="InterPro" id="IPR003439">
    <property type="entry name" value="ABC_transporter-like_ATP-bd"/>
</dbReference>
<keyword evidence="3" id="KW-1003">Cell membrane</keyword>
<keyword evidence="4 10" id="KW-0812">Transmembrane</keyword>
<gene>
    <name evidence="13" type="ORF">Thena_1113</name>
</gene>
<keyword evidence="13" id="KW-0378">Hydrolase</keyword>
<protein>
    <submittedName>
        <fullName evidence="13">Xenobiotic-transporting ATPase</fullName>
        <ecNumber evidence="13">3.6.3.44</ecNumber>
    </submittedName>
</protein>
<dbReference type="Gene3D" id="1.20.1560.10">
    <property type="entry name" value="ABC transporter type 1, transmembrane domain"/>
    <property type="match status" value="1"/>
</dbReference>
<dbReference type="Pfam" id="PF00005">
    <property type="entry name" value="ABC_tran"/>
    <property type="match status" value="1"/>
</dbReference>
<dbReference type="InterPro" id="IPR036640">
    <property type="entry name" value="ABC1_TM_sf"/>
</dbReference>
<dbReference type="GO" id="GO:0016887">
    <property type="term" value="F:ATP hydrolysis activity"/>
    <property type="evidence" value="ECO:0007669"/>
    <property type="project" value="InterPro"/>
</dbReference>
<dbReference type="PANTHER" id="PTHR43394:SF1">
    <property type="entry name" value="ATP-BINDING CASSETTE SUB-FAMILY B MEMBER 10, MITOCHONDRIAL"/>
    <property type="match status" value="1"/>
</dbReference>
<dbReference type="InterPro" id="IPR011527">
    <property type="entry name" value="ABC1_TM_dom"/>
</dbReference>
<evidence type="ECO:0000256" key="9">
    <source>
        <dbReference type="ARBA" id="ARBA00023180"/>
    </source>
</evidence>
<dbReference type="eggNOG" id="COG1132">
    <property type="taxonomic scope" value="Bacteria"/>
</dbReference>
<dbReference type="PANTHER" id="PTHR43394">
    <property type="entry name" value="ATP-DEPENDENT PERMEASE MDL1, MITOCHONDRIAL"/>
    <property type="match status" value="1"/>
</dbReference>
<dbReference type="FunFam" id="3.40.50.300:FF:002145">
    <property type="entry name" value="ABC transporter (MsbA subfamily)"/>
    <property type="match status" value="1"/>
</dbReference>
<evidence type="ECO:0000313" key="14">
    <source>
        <dbReference type="Proteomes" id="UP000011765"/>
    </source>
</evidence>
<accession>M1E8Y6</accession>
<feature type="transmembrane region" description="Helical" evidence="10">
    <location>
        <begin position="141"/>
        <end position="160"/>
    </location>
</feature>
<feature type="domain" description="ABC transporter" evidence="11">
    <location>
        <begin position="342"/>
        <end position="564"/>
    </location>
</feature>
<evidence type="ECO:0000256" key="2">
    <source>
        <dbReference type="ARBA" id="ARBA00022448"/>
    </source>
</evidence>
<dbReference type="STRING" id="747365.Thena_1113"/>
<dbReference type="GO" id="GO:0005524">
    <property type="term" value="F:ATP binding"/>
    <property type="evidence" value="ECO:0007669"/>
    <property type="project" value="UniProtKB-KW"/>
</dbReference>
<dbReference type="RefSeq" id="WP_013756455.1">
    <property type="nucleotide sequence ID" value="NC_015499.1"/>
</dbReference>
<dbReference type="InterPro" id="IPR027417">
    <property type="entry name" value="P-loop_NTPase"/>
</dbReference>
<evidence type="ECO:0000259" key="12">
    <source>
        <dbReference type="PROSITE" id="PS50929"/>
    </source>
</evidence>
<dbReference type="Pfam" id="PF00664">
    <property type="entry name" value="ABC_membrane"/>
    <property type="match status" value="1"/>
</dbReference>
<feature type="domain" description="ABC transmembrane type-1" evidence="12">
    <location>
        <begin position="23"/>
        <end position="309"/>
    </location>
</feature>
<evidence type="ECO:0000256" key="6">
    <source>
        <dbReference type="ARBA" id="ARBA00022840"/>
    </source>
</evidence>
<comment type="subcellular location">
    <subcellularLocation>
        <location evidence="1">Cell membrane</location>
        <topology evidence="1">Multi-pass membrane protein</topology>
    </subcellularLocation>
</comment>
<dbReference type="Gene3D" id="3.40.50.300">
    <property type="entry name" value="P-loop containing nucleotide triphosphate hydrolases"/>
    <property type="match status" value="1"/>
</dbReference>
<dbReference type="EMBL" id="CP002690">
    <property type="protein sequence ID" value="AEE14734.1"/>
    <property type="molecule type" value="Genomic_DNA"/>
</dbReference>
<feature type="transmembrane region" description="Helical" evidence="10">
    <location>
        <begin position="61"/>
        <end position="83"/>
    </location>
</feature>
<name>M1E8Y6_9BACT</name>
<dbReference type="AlphaFoldDB" id="M1E8Y6"/>
<keyword evidence="14" id="KW-1185">Reference proteome</keyword>
<keyword evidence="2" id="KW-0813">Transport</keyword>
<dbReference type="SUPFAM" id="SSF52540">
    <property type="entry name" value="P-loop containing nucleoside triphosphate hydrolases"/>
    <property type="match status" value="1"/>
</dbReference>
<keyword evidence="6" id="KW-0067">ATP-binding</keyword>
<dbReference type="KEGG" id="tnr:Thena_1113"/>
<keyword evidence="7 10" id="KW-1133">Transmembrane helix</keyword>
<evidence type="ECO:0000256" key="5">
    <source>
        <dbReference type="ARBA" id="ARBA00022741"/>
    </source>
</evidence>
<sequence>MIEVSKYFLRYKKIIFFIFLQIVIIQVFQLLKPWPIKYIFDYIVEEKNLPLFHIDHLPIDFQLFALCIAFVLIYFLLGAFVLANNITKMSFGNKILNDIRIDVFRKLQKVQMSYFNKKSVGDLIYRAINDTQAIQIVATKIMFPLFSSTILLIGIFIVIFQINKKLLFVFLLTIPFLFISISFLNKSIYKISNNLREKESRLLSAIENYLNNIFVIRLFNMEDIEHKKLEVTGREALKSNLQLNLFETIHAWVVNVLIALGTSLILWIGVRQVLNSELTIGDLIIFISYLESLYGPINNISQSISLYYESQSGIKRILSLLNEKEIIVDGRKVIKDNSIENIEFKNVYFSFDSKKYIINNANFKILRHEKVALLGKSGSGKTTIASLIVRIIEPSIGEILINNLNIKDIKIKSLRENICLVTQRPIIFNGTIFENINYSNKSGTRYDLDEILEIVCLDSFVRNLPDHLDTQVGEKGAKLSEGEKQRISLARALLTDADVFIFDEATSAIDKDTQDKIFERIMKKFEDKTILYATHRLENLKYCDYVLLIKEGKILKADKSSLKI</sequence>
<proteinExistence type="predicted"/>
<evidence type="ECO:0000256" key="4">
    <source>
        <dbReference type="ARBA" id="ARBA00022692"/>
    </source>
</evidence>
<organism evidence="13 14">
    <name type="scientific">Thermodesulfobium narugense DSM 14796</name>
    <dbReference type="NCBI Taxonomy" id="747365"/>
    <lineage>
        <taxon>Bacteria</taxon>
        <taxon>Pseudomonadati</taxon>
        <taxon>Thermodesulfobiota</taxon>
        <taxon>Thermodesulfobiia</taxon>
        <taxon>Thermodesulfobiales</taxon>
        <taxon>Thermodesulfobiaceae</taxon>
        <taxon>Thermodesulfobium</taxon>
    </lineage>
</organism>
<dbReference type="HOGENOM" id="CLU_000604_84_3_9"/>